<dbReference type="InterPro" id="IPR017927">
    <property type="entry name" value="FAD-bd_FR_type"/>
</dbReference>
<feature type="binding site" evidence="11">
    <location>
        <position position="220"/>
    </location>
    <ligand>
        <name>[2Fe-2S] cluster</name>
        <dbReference type="ChEBI" id="CHEBI:190135"/>
    </ligand>
</feature>
<evidence type="ECO:0000256" key="5">
    <source>
        <dbReference type="ARBA" id="ARBA00022723"/>
    </source>
</evidence>
<comment type="subunit">
    <text evidence="11">Heterotetramer of 2 PyrK and 2 PyrD type B subunits.</text>
</comment>
<evidence type="ECO:0000256" key="8">
    <source>
        <dbReference type="ARBA" id="ARBA00022982"/>
    </source>
</evidence>
<evidence type="ECO:0000313" key="13">
    <source>
        <dbReference type="EMBL" id="MBW7572534.1"/>
    </source>
</evidence>
<evidence type="ECO:0000256" key="7">
    <source>
        <dbReference type="ARBA" id="ARBA00022975"/>
    </source>
</evidence>
<proteinExistence type="inferred from homology"/>
<keyword evidence="5 11" id="KW-0479">Metal-binding</keyword>
<keyword evidence="8 11" id="KW-0249">Electron transport</keyword>
<comment type="pathway">
    <text evidence="11">Pyrimidine metabolism; UMP biosynthesis via de novo pathway; orotate from (S)-dihydroorotate (NAD(+) route): step 1/1.</text>
</comment>
<dbReference type="InterPro" id="IPR037117">
    <property type="entry name" value="Dihydroorotate_DH_ele_sf"/>
</dbReference>
<evidence type="ECO:0000256" key="3">
    <source>
        <dbReference type="ARBA" id="ARBA00022630"/>
    </source>
</evidence>
<dbReference type="RefSeq" id="WP_219964933.1">
    <property type="nucleotide sequence ID" value="NZ_JAGFNZ010000002.1"/>
</dbReference>
<feature type="binding site" evidence="11">
    <location>
        <begin position="68"/>
        <end position="70"/>
    </location>
    <ligand>
        <name>FAD</name>
        <dbReference type="ChEBI" id="CHEBI:57692"/>
    </ligand>
</feature>
<dbReference type="InterPro" id="IPR017938">
    <property type="entry name" value="Riboflavin_synthase-like_b-brl"/>
</dbReference>
<keyword evidence="14" id="KW-1185">Reference proteome</keyword>
<keyword evidence="10 11" id="KW-0411">Iron-sulfur</keyword>
<reference evidence="13 14" key="1">
    <citation type="submission" date="2021-03" db="EMBL/GenBank/DDBJ databases">
        <title>Caproiciproducens sp. nov. isolated from feces of cow.</title>
        <authorList>
            <person name="Choi J.-Y."/>
        </authorList>
    </citation>
    <scope>NUCLEOTIDE SEQUENCE [LARGE SCALE GENOMIC DNA]</scope>
    <source>
        <strain evidence="13 14">AGMB10547</strain>
    </source>
</reference>
<feature type="domain" description="FAD-binding FR-type" evidence="12">
    <location>
        <begin position="3"/>
        <end position="100"/>
    </location>
</feature>
<dbReference type="Pfam" id="PF10418">
    <property type="entry name" value="DHODB_Fe-S_bind"/>
    <property type="match status" value="1"/>
</dbReference>
<dbReference type="HAMAP" id="MF_01211">
    <property type="entry name" value="DHODB_Fe_S_bind"/>
    <property type="match status" value="1"/>
</dbReference>
<evidence type="ECO:0000256" key="4">
    <source>
        <dbReference type="ARBA" id="ARBA00022714"/>
    </source>
</evidence>
<evidence type="ECO:0000256" key="6">
    <source>
        <dbReference type="ARBA" id="ARBA00022827"/>
    </source>
</evidence>
<protein>
    <recommendedName>
        <fullName evidence="11">Dihydroorotate dehydrogenase B (NAD(+)), electron transfer subunit</fullName>
    </recommendedName>
    <alternativeName>
        <fullName evidence="11">Dihydroorotate oxidase B, electron transfer subunit</fullName>
    </alternativeName>
</protein>
<dbReference type="PROSITE" id="PS51384">
    <property type="entry name" value="FAD_FR"/>
    <property type="match status" value="1"/>
</dbReference>
<evidence type="ECO:0000256" key="10">
    <source>
        <dbReference type="ARBA" id="ARBA00023014"/>
    </source>
</evidence>
<dbReference type="CDD" id="cd06218">
    <property type="entry name" value="DHOD_e_trans"/>
    <property type="match status" value="1"/>
</dbReference>
<dbReference type="EMBL" id="JAGFNZ010000002">
    <property type="protein sequence ID" value="MBW7572534.1"/>
    <property type="molecule type" value="Genomic_DNA"/>
</dbReference>
<comment type="caution">
    <text evidence="13">The sequence shown here is derived from an EMBL/GenBank/DDBJ whole genome shotgun (WGS) entry which is preliminary data.</text>
</comment>
<keyword evidence="7 11" id="KW-0665">Pyrimidine biosynthesis</keyword>
<dbReference type="PANTHER" id="PTHR43513">
    <property type="entry name" value="DIHYDROOROTATE DEHYDROGENASE B (NAD(+)), ELECTRON TRANSFER SUBUNIT"/>
    <property type="match status" value="1"/>
</dbReference>
<comment type="cofactor">
    <cofactor evidence="11">
        <name>FAD</name>
        <dbReference type="ChEBI" id="CHEBI:57692"/>
    </cofactor>
    <text evidence="11">Binds 1 FAD per subunit.</text>
</comment>
<dbReference type="InterPro" id="IPR050353">
    <property type="entry name" value="PyrK_electron_transfer"/>
</dbReference>
<keyword evidence="3 11" id="KW-0285">Flavoprotein</keyword>
<dbReference type="InterPro" id="IPR039261">
    <property type="entry name" value="FNR_nucleotide-bd"/>
</dbReference>
<feature type="binding site" evidence="11">
    <location>
        <position position="223"/>
    </location>
    <ligand>
        <name>[2Fe-2S] cluster</name>
        <dbReference type="ChEBI" id="CHEBI:190135"/>
    </ligand>
</feature>
<accession>A0ABS7DN41</accession>
<feature type="binding site" evidence="11">
    <location>
        <begin position="75"/>
        <end position="76"/>
    </location>
    <ligand>
        <name>FAD</name>
        <dbReference type="ChEBI" id="CHEBI:57692"/>
    </ligand>
</feature>
<dbReference type="Proteomes" id="UP000719942">
    <property type="component" value="Unassembled WGS sequence"/>
</dbReference>
<organism evidence="13 14">
    <name type="scientific">Caproiciproducens faecalis</name>
    <dbReference type="NCBI Taxonomy" id="2820301"/>
    <lineage>
        <taxon>Bacteria</taxon>
        <taxon>Bacillati</taxon>
        <taxon>Bacillota</taxon>
        <taxon>Clostridia</taxon>
        <taxon>Eubacteriales</taxon>
        <taxon>Acutalibacteraceae</taxon>
        <taxon>Caproiciproducens</taxon>
    </lineage>
</organism>
<sequence length="254" mass="27374">MKYDVMLCKIIAKKQLTADIFDLTVEAGELAKAAQPGQFAHLYVPGKTLRRPISICEINRAKETLRFVFQIRGEGTAWIAGACPGETLDILAPLGNGYSLGNTRQKAVFVGGGIGVPPLLEAAKHFGQNATVLTGFRNEESVILKEDFEKNGNRVLVATDDGSFGYHGLVTDLLNDLKFDVLFACGPSPMLKSVCKIAAARGVPCQISLEERMACGVGACLGCACRLKKDGREFYGHVCKDGPVFDSETVVWEG</sequence>
<comment type="function">
    <text evidence="11">Responsible for channeling the electrons from the oxidation of dihydroorotate from the FMN redox center in the PyrD type B subunit to the ultimate electron acceptor NAD(+).</text>
</comment>
<dbReference type="PANTHER" id="PTHR43513:SF3">
    <property type="entry name" value="DIHYDROOROTATE DEHYDROGENASE B (NAD(+)), ELECTRON TRANSFER SUBUNIT-RELATED"/>
    <property type="match status" value="1"/>
</dbReference>
<comment type="cofactor">
    <cofactor evidence="11">
        <name>[2Fe-2S] cluster</name>
        <dbReference type="ChEBI" id="CHEBI:190135"/>
    </cofactor>
    <text evidence="11">Binds 1 [2Fe-2S] cluster per subunit.</text>
</comment>
<dbReference type="SUPFAM" id="SSF52343">
    <property type="entry name" value="Ferredoxin reductase-like, C-terminal NADP-linked domain"/>
    <property type="match status" value="1"/>
</dbReference>
<evidence type="ECO:0000256" key="2">
    <source>
        <dbReference type="ARBA" id="ARBA00022448"/>
    </source>
</evidence>
<dbReference type="InterPro" id="IPR023455">
    <property type="entry name" value="Dihydroorotate_DHASE_ETsu"/>
</dbReference>
<keyword evidence="4 11" id="KW-0001">2Fe-2S</keyword>
<dbReference type="PIRSF" id="PIRSF006816">
    <property type="entry name" value="Cyc3_hyd_g"/>
    <property type="match status" value="1"/>
</dbReference>
<dbReference type="InterPro" id="IPR019480">
    <property type="entry name" value="Dihydroorotate_DH_Fe-S-bd"/>
</dbReference>
<feature type="binding site" evidence="11">
    <location>
        <position position="215"/>
    </location>
    <ligand>
        <name>[2Fe-2S] cluster</name>
        <dbReference type="ChEBI" id="CHEBI:190135"/>
    </ligand>
</feature>
<name>A0ABS7DN41_9FIRM</name>
<feature type="binding site" evidence="11">
    <location>
        <begin position="51"/>
        <end position="54"/>
    </location>
    <ligand>
        <name>FAD</name>
        <dbReference type="ChEBI" id="CHEBI:57692"/>
    </ligand>
</feature>
<keyword evidence="2 11" id="KW-0813">Transport</keyword>
<evidence type="ECO:0000256" key="9">
    <source>
        <dbReference type="ARBA" id="ARBA00023004"/>
    </source>
</evidence>
<gene>
    <name evidence="11" type="primary">pyrK</name>
    <name evidence="13" type="ORF">J5W02_06885</name>
</gene>
<dbReference type="InterPro" id="IPR012165">
    <property type="entry name" value="Cyt_c3_hydrogenase_gsu"/>
</dbReference>
<dbReference type="Gene3D" id="3.40.50.80">
    <property type="entry name" value="Nucleotide-binding domain of ferredoxin-NADP reductase (FNR) module"/>
    <property type="match status" value="1"/>
</dbReference>
<feature type="binding site" evidence="11">
    <location>
        <position position="239"/>
    </location>
    <ligand>
        <name>[2Fe-2S] cluster</name>
        <dbReference type="ChEBI" id="CHEBI:190135"/>
    </ligand>
</feature>
<evidence type="ECO:0000256" key="1">
    <source>
        <dbReference type="ARBA" id="ARBA00006422"/>
    </source>
</evidence>
<keyword evidence="9 11" id="KW-0408">Iron</keyword>
<evidence type="ECO:0000313" key="14">
    <source>
        <dbReference type="Proteomes" id="UP000719942"/>
    </source>
</evidence>
<dbReference type="SUPFAM" id="SSF63380">
    <property type="entry name" value="Riboflavin synthase domain-like"/>
    <property type="match status" value="1"/>
</dbReference>
<dbReference type="Gene3D" id="2.10.240.10">
    <property type="entry name" value="Dihydroorotate dehydrogenase, electron transfer subunit"/>
    <property type="match status" value="1"/>
</dbReference>
<keyword evidence="6 11" id="KW-0274">FAD</keyword>
<evidence type="ECO:0000256" key="11">
    <source>
        <dbReference type="HAMAP-Rule" id="MF_01211"/>
    </source>
</evidence>
<dbReference type="Gene3D" id="2.40.30.10">
    <property type="entry name" value="Translation factors"/>
    <property type="match status" value="1"/>
</dbReference>
<comment type="similarity">
    <text evidence="1 11">Belongs to the PyrK family.</text>
</comment>
<evidence type="ECO:0000259" key="12">
    <source>
        <dbReference type="PROSITE" id="PS51384"/>
    </source>
</evidence>